<organism evidence="8 9">
    <name type="scientific">Lithospermum erythrorhizon</name>
    <name type="common">Purple gromwell</name>
    <name type="synonym">Lithospermum officinale var. erythrorhizon</name>
    <dbReference type="NCBI Taxonomy" id="34254"/>
    <lineage>
        <taxon>Eukaryota</taxon>
        <taxon>Viridiplantae</taxon>
        <taxon>Streptophyta</taxon>
        <taxon>Embryophyta</taxon>
        <taxon>Tracheophyta</taxon>
        <taxon>Spermatophyta</taxon>
        <taxon>Magnoliopsida</taxon>
        <taxon>eudicotyledons</taxon>
        <taxon>Gunneridae</taxon>
        <taxon>Pentapetalae</taxon>
        <taxon>asterids</taxon>
        <taxon>lamiids</taxon>
        <taxon>Boraginales</taxon>
        <taxon>Boraginaceae</taxon>
        <taxon>Boraginoideae</taxon>
        <taxon>Lithospermeae</taxon>
        <taxon>Lithospermum</taxon>
    </lineage>
</organism>
<dbReference type="InterPro" id="IPR038217">
    <property type="entry name" value="MRG_C_sf"/>
</dbReference>
<keyword evidence="5" id="KW-0539">Nucleus</keyword>
<dbReference type="PROSITE" id="PS51640">
    <property type="entry name" value="MRG"/>
    <property type="match status" value="1"/>
</dbReference>
<evidence type="ECO:0000313" key="9">
    <source>
        <dbReference type="Proteomes" id="UP001454036"/>
    </source>
</evidence>
<feature type="domain" description="MSL3 chromodomain-like" evidence="7">
    <location>
        <begin position="38"/>
        <end position="104"/>
    </location>
</feature>
<dbReference type="GO" id="GO:0005634">
    <property type="term" value="C:nucleus"/>
    <property type="evidence" value="ECO:0007669"/>
    <property type="project" value="UniProtKB-SubCell"/>
</dbReference>
<dbReference type="FunFam" id="1.10.274.30:FF:000005">
    <property type="entry name" value="Chromatin modification-related protein EAF3"/>
    <property type="match status" value="1"/>
</dbReference>
<dbReference type="EMBL" id="BAABME010001656">
    <property type="protein sequence ID" value="GAA0150791.1"/>
    <property type="molecule type" value="Genomic_DNA"/>
</dbReference>
<dbReference type="InterPro" id="IPR008676">
    <property type="entry name" value="MRG"/>
</dbReference>
<dbReference type="Proteomes" id="UP001454036">
    <property type="component" value="Unassembled WGS sequence"/>
</dbReference>
<evidence type="ECO:0000256" key="5">
    <source>
        <dbReference type="ARBA" id="ARBA00023242"/>
    </source>
</evidence>
<dbReference type="Pfam" id="PF22732">
    <property type="entry name" value="MSL3_chromo-like"/>
    <property type="match status" value="1"/>
</dbReference>
<evidence type="ECO:0000259" key="6">
    <source>
        <dbReference type="Pfam" id="PF05712"/>
    </source>
</evidence>
<dbReference type="PANTHER" id="PTHR10880">
    <property type="entry name" value="MORTALITY FACTOR 4-LIKE PROTEIN"/>
    <property type="match status" value="1"/>
</dbReference>
<keyword evidence="9" id="KW-1185">Reference proteome</keyword>
<gene>
    <name evidence="8" type="ORF">LIER_09651</name>
</gene>
<dbReference type="GO" id="GO:0006355">
    <property type="term" value="P:regulation of DNA-templated transcription"/>
    <property type="evidence" value="ECO:0007669"/>
    <property type="project" value="InterPro"/>
</dbReference>
<proteinExistence type="predicted"/>
<dbReference type="GO" id="GO:0048586">
    <property type="term" value="P:regulation of long-day photoperiodism, flowering"/>
    <property type="evidence" value="ECO:0007669"/>
    <property type="project" value="UniProtKB-ARBA"/>
</dbReference>
<dbReference type="AlphaFoldDB" id="A0AAV3PIF0"/>
<dbReference type="Pfam" id="PF05712">
    <property type="entry name" value="MRG"/>
    <property type="match status" value="1"/>
</dbReference>
<dbReference type="InterPro" id="IPR026541">
    <property type="entry name" value="MRG_dom"/>
</dbReference>
<evidence type="ECO:0000259" key="7">
    <source>
        <dbReference type="Pfam" id="PF22732"/>
    </source>
</evidence>
<dbReference type="InterPro" id="IPR016197">
    <property type="entry name" value="Chromo-like_dom_sf"/>
</dbReference>
<dbReference type="GO" id="GO:1990841">
    <property type="term" value="F:promoter-specific chromatin binding"/>
    <property type="evidence" value="ECO:0007669"/>
    <property type="project" value="UniProtKB-ARBA"/>
</dbReference>
<sequence>MGSSDINDSDHGGSTTQTDVDVDADDIIDDVAVESSPFRESEKVLAFHCELLYEAKVQKVDLVMKEWRFFIHYLGWNKSWDEWVGVDRLRKYNDENMCIQKELNANKKQDVEKKFGRAILTKPKSSSAFRGKKRKNDLDPKEAVGPDVKQVNIHIPPTLRKQLIDDYESIMHLGKLVKLPRCPNVEDLLNKYLEYHTRKGGMMPDSVEEIVNGLRCYFDKALPALLLYKNERQQYQEATTNDKSPSFVYGAEHLLRLFVKLPELLYHANIEEATLAELRQHLQAFLKFLQKNQSAFFVSAYHSL</sequence>
<keyword evidence="2" id="KW-0156">Chromatin regulator</keyword>
<comment type="subcellular location">
    <subcellularLocation>
        <location evidence="1">Nucleus</location>
    </subcellularLocation>
</comment>
<keyword evidence="3" id="KW-0805">Transcription regulation</keyword>
<dbReference type="CDD" id="cd18983">
    <property type="entry name" value="CBD_MSL3_like"/>
    <property type="match status" value="1"/>
</dbReference>
<keyword evidence="4" id="KW-0804">Transcription</keyword>
<evidence type="ECO:0000256" key="3">
    <source>
        <dbReference type="ARBA" id="ARBA00023015"/>
    </source>
</evidence>
<dbReference type="Gene3D" id="1.10.274.30">
    <property type="entry name" value="MRG domain"/>
    <property type="match status" value="1"/>
</dbReference>
<accession>A0AAV3PIF0</accession>
<dbReference type="PANTHER" id="PTHR10880:SF44">
    <property type="entry name" value="PROTEIN MRG2"/>
    <property type="match status" value="1"/>
</dbReference>
<dbReference type="InterPro" id="IPR053820">
    <property type="entry name" value="MSL3_chromo-like"/>
</dbReference>
<evidence type="ECO:0000256" key="4">
    <source>
        <dbReference type="ARBA" id="ARBA00023163"/>
    </source>
</evidence>
<evidence type="ECO:0000256" key="2">
    <source>
        <dbReference type="ARBA" id="ARBA00022853"/>
    </source>
</evidence>
<dbReference type="GO" id="GO:0000123">
    <property type="term" value="C:histone acetyltransferase complex"/>
    <property type="evidence" value="ECO:0007669"/>
    <property type="project" value="TreeGrafter"/>
</dbReference>
<dbReference type="PIRSF" id="PIRSF038133">
    <property type="entry name" value="HAT_Nua4_EAF3/MRG15"/>
    <property type="match status" value="1"/>
</dbReference>
<reference evidence="8 9" key="1">
    <citation type="submission" date="2024-01" db="EMBL/GenBank/DDBJ databases">
        <title>The complete chloroplast genome sequence of Lithospermum erythrorhizon: insights into the phylogenetic relationship among Boraginaceae species and the maternal lineages of purple gromwells.</title>
        <authorList>
            <person name="Okada T."/>
            <person name="Watanabe K."/>
        </authorList>
    </citation>
    <scope>NUCLEOTIDE SEQUENCE [LARGE SCALE GENOMIC DNA]</scope>
</reference>
<dbReference type="Gene3D" id="2.30.30.140">
    <property type="match status" value="1"/>
</dbReference>
<evidence type="ECO:0000256" key="1">
    <source>
        <dbReference type="ARBA" id="ARBA00004123"/>
    </source>
</evidence>
<dbReference type="GO" id="GO:0006325">
    <property type="term" value="P:chromatin organization"/>
    <property type="evidence" value="ECO:0007669"/>
    <property type="project" value="UniProtKB-KW"/>
</dbReference>
<comment type="caution">
    <text evidence="8">The sequence shown here is derived from an EMBL/GenBank/DDBJ whole genome shotgun (WGS) entry which is preliminary data.</text>
</comment>
<feature type="domain" description="MRG" evidence="6">
    <location>
        <begin position="139"/>
        <end position="302"/>
    </location>
</feature>
<name>A0AAV3PIF0_LITER</name>
<protein>
    <submittedName>
        <fullName evidence="8">Chromatin/chromatin-binding, or -regulatory protein</fullName>
    </submittedName>
</protein>
<evidence type="ECO:0000313" key="8">
    <source>
        <dbReference type="EMBL" id="GAA0150791.1"/>
    </source>
</evidence>
<dbReference type="SUPFAM" id="SSF54160">
    <property type="entry name" value="Chromo domain-like"/>
    <property type="match status" value="1"/>
</dbReference>